<dbReference type="Proteomes" id="UP001212841">
    <property type="component" value="Unassembled WGS sequence"/>
</dbReference>
<reference evidence="2" key="1">
    <citation type="submission" date="2020-05" db="EMBL/GenBank/DDBJ databases">
        <title>Phylogenomic resolution of chytrid fungi.</title>
        <authorList>
            <person name="Stajich J.E."/>
            <person name="Amses K."/>
            <person name="Simmons R."/>
            <person name="Seto K."/>
            <person name="Myers J."/>
            <person name="Bonds A."/>
            <person name="Quandt C.A."/>
            <person name="Barry K."/>
            <person name="Liu P."/>
            <person name="Grigoriev I."/>
            <person name="Longcore J.E."/>
            <person name="James T.Y."/>
        </authorList>
    </citation>
    <scope>NUCLEOTIDE SEQUENCE</scope>
    <source>
        <strain evidence="2">JEL0318</strain>
    </source>
</reference>
<keyword evidence="3" id="KW-1185">Reference proteome</keyword>
<gene>
    <name evidence="2" type="ORF">HK097_005469</name>
</gene>
<comment type="caution">
    <text evidence="2">The sequence shown here is derived from an EMBL/GenBank/DDBJ whole genome shotgun (WGS) entry which is preliminary data.</text>
</comment>
<evidence type="ECO:0000256" key="1">
    <source>
        <dbReference type="SAM" id="MobiDB-lite"/>
    </source>
</evidence>
<dbReference type="AlphaFoldDB" id="A0AAD5S0F9"/>
<sequence>MPSSRAVDIDAADGYETFLRDRKFQLVLFLEAVEAAGVVGKINERVDFYDRSLKFASKNGEPTVKFNALKALETLKAERNHKSFKDHCLALKQRQSTQQSDTEPSGTESPSDELPSAEPPGSERFAGSDPDVDIMTVSSHAAAAMEGVKLLYVDCDDIQEKSEICQLLMASRVLGRVVIYVNSGDDAVPLIKAMDKVAQPYAVMTEDDDVDSADEFRNGEAKC</sequence>
<feature type="region of interest" description="Disordered" evidence="1">
    <location>
        <begin position="93"/>
        <end position="131"/>
    </location>
</feature>
<organism evidence="2 3">
    <name type="scientific">Rhizophlyctis rosea</name>
    <dbReference type="NCBI Taxonomy" id="64517"/>
    <lineage>
        <taxon>Eukaryota</taxon>
        <taxon>Fungi</taxon>
        <taxon>Fungi incertae sedis</taxon>
        <taxon>Chytridiomycota</taxon>
        <taxon>Chytridiomycota incertae sedis</taxon>
        <taxon>Chytridiomycetes</taxon>
        <taxon>Rhizophlyctidales</taxon>
        <taxon>Rhizophlyctidaceae</taxon>
        <taxon>Rhizophlyctis</taxon>
    </lineage>
</organism>
<evidence type="ECO:0000313" key="2">
    <source>
        <dbReference type="EMBL" id="KAJ3031337.1"/>
    </source>
</evidence>
<name>A0AAD5S0F9_9FUNG</name>
<protein>
    <submittedName>
        <fullName evidence="2">Uncharacterized protein</fullName>
    </submittedName>
</protein>
<evidence type="ECO:0000313" key="3">
    <source>
        <dbReference type="Proteomes" id="UP001212841"/>
    </source>
</evidence>
<feature type="compositionally biased region" description="Polar residues" evidence="1">
    <location>
        <begin position="93"/>
        <end position="109"/>
    </location>
</feature>
<proteinExistence type="predicted"/>
<dbReference type="EMBL" id="JADGJD010002566">
    <property type="protein sequence ID" value="KAJ3031337.1"/>
    <property type="molecule type" value="Genomic_DNA"/>
</dbReference>
<accession>A0AAD5S0F9</accession>